<comment type="caution">
    <text evidence="1">The sequence shown here is derived from an EMBL/GenBank/DDBJ whole genome shotgun (WGS) entry which is preliminary data.</text>
</comment>
<dbReference type="Pfam" id="PF13646">
    <property type="entry name" value="HEAT_2"/>
    <property type="match status" value="1"/>
</dbReference>
<protein>
    <recommendedName>
        <fullName evidence="3">HEAT repeat domain-containing protein</fullName>
    </recommendedName>
</protein>
<evidence type="ECO:0000313" key="1">
    <source>
        <dbReference type="EMBL" id="GHP00729.1"/>
    </source>
</evidence>
<gene>
    <name evidence="1" type="ORF">KSF_107760</name>
</gene>
<organism evidence="1 2">
    <name type="scientific">Reticulibacter mediterranei</name>
    <dbReference type="NCBI Taxonomy" id="2778369"/>
    <lineage>
        <taxon>Bacteria</taxon>
        <taxon>Bacillati</taxon>
        <taxon>Chloroflexota</taxon>
        <taxon>Ktedonobacteria</taxon>
        <taxon>Ktedonobacterales</taxon>
        <taxon>Reticulibacteraceae</taxon>
        <taxon>Reticulibacter</taxon>
    </lineage>
</organism>
<keyword evidence="2" id="KW-1185">Reference proteome</keyword>
<dbReference type="RefSeq" id="WP_220211317.1">
    <property type="nucleotide sequence ID" value="NZ_BNJK01000003.1"/>
</dbReference>
<dbReference type="SUPFAM" id="SSF48371">
    <property type="entry name" value="ARM repeat"/>
    <property type="match status" value="1"/>
</dbReference>
<dbReference type="AlphaFoldDB" id="A0A8J3IUA4"/>
<reference evidence="1" key="1">
    <citation type="submission" date="2020-10" db="EMBL/GenBank/DDBJ databases">
        <title>Taxonomic study of unclassified bacteria belonging to the class Ktedonobacteria.</title>
        <authorList>
            <person name="Yabe S."/>
            <person name="Wang C.M."/>
            <person name="Zheng Y."/>
            <person name="Sakai Y."/>
            <person name="Cavaletti L."/>
            <person name="Monciardini P."/>
            <person name="Donadio S."/>
        </authorList>
    </citation>
    <scope>NUCLEOTIDE SEQUENCE</scope>
    <source>
        <strain evidence="1">ID150040</strain>
    </source>
</reference>
<dbReference type="EMBL" id="BNJK01000003">
    <property type="protein sequence ID" value="GHP00729.1"/>
    <property type="molecule type" value="Genomic_DNA"/>
</dbReference>
<dbReference type="Gene3D" id="1.25.10.10">
    <property type="entry name" value="Leucine-rich Repeat Variant"/>
    <property type="match status" value="1"/>
</dbReference>
<evidence type="ECO:0000313" key="2">
    <source>
        <dbReference type="Proteomes" id="UP000597444"/>
    </source>
</evidence>
<proteinExistence type="predicted"/>
<dbReference type="Proteomes" id="UP000597444">
    <property type="component" value="Unassembled WGS sequence"/>
</dbReference>
<evidence type="ECO:0008006" key="3">
    <source>
        <dbReference type="Google" id="ProtNLM"/>
    </source>
</evidence>
<accession>A0A8J3IUA4</accession>
<name>A0A8J3IUA4_9CHLR</name>
<dbReference type="InterPro" id="IPR016024">
    <property type="entry name" value="ARM-type_fold"/>
</dbReference>
<dbReference type="InterPro" id="IPR011989">
    <property type="entry name" value="ARM-like"/>
</dbReference>
<sequence length="349" mass="38332">MRLLYTITAVDNPPRLLTRVSLRSHEIYSPHVEVTDPDDDAPDAGERVDLGIISYPWSEGGSVHLLPPILLIEAFDDQQTARQRYALYGGYRYIGQVILPDGKLGEAVEICLSREALEQWELLLPRSEQHLSAQKRREMDLADLFLIEEPEPSRGLNTLAPKERALIKKARASLEQGDASTRTVALSHLALIDPLALPLASIFPCLGDTSDEVRHLAVTLLGTASNRLPINALEAILDHADLPVRLAAITLLGKVGGDAVLPALQGACSRRHPLVRIAGLRALIEASETIAPDSVFRLDTLTYLRSALHSDDVEAVRRVAAELIEQMGGIAILEARIAEHDNQKKPRKK</sequence>